<accession>A0A833PQH8</accession>
<evidence type="ECO:0000313" key="3">
    <source>
        <dbReference type="Proteomes" id="UP000467522"/>
    </source>
</evidence>
<protein>
    <submittedName>
        <fullName evidence="2">Uncharacterized protein</fullName>
    </submittedName>
</protein>
<comment type="caution">
    <text evidence="2">The sequence shown here is derived from an EMBL/GenBank/DDBJ whole genome shotgun (WGS) entry which is preliminary data.</text>
</comment>
<feature type="region of interest" description="Disordered" evidence="1">
    <location>
        <begin position="264"/>
        <end position="302"/>
    </location>
</feature>
<dbReference type="EMBL" id="WNDV01000020">
    <property type="protein sequence ID" value="KAF1034688.1"/>
    <property type="molecule type" value="Genomic_DNA"/>
</dbReference>
<dbReference type="AlphaFoldDB" id="A0A833PQH8"/>
<dbReference type="Proteomes" id="UP000467522">
    <property type="component" value="Unassembled WGS sequence"/>
</dbReference>
<sequence length="302" mass="32361">MLMLGCVSGGKCVAVCRGGRRSSGACRARALVDWSVAGLSTRGCVSGGKCVAASRGQRCSSGACRARALVDRSVAGLLTRGCVSGGKCVAASRGQRCSSGACRARALVDLSVAGLGLFLRVSGRRFVSACRGGRRSGSAWRARTLADRSVAGSWLHVRKSGGKCVARDESGRRRTQHDIGRQISPARQMTTVVTNRKEIDSSDGWRPRLTVTEKAVPIACGVPHAFNSHDAARHKTRMNRPANMSPHVAATHIRAAHDTFRPTSPLPALTRPHRQQSCPARHARDRRGRRTHSSYLETARHV</sequence>
<gene>
    <name evidence="2" type="ORF">GAK33_05218</name>
</gene>
<name>A0A833PQH8_BURL3</name>
<proteinExistence type="predicted"/>
<reference evidence="3" key="1">
    <citation type="journal article" date="2020" name="MBio">
        <title>Horizontal gene transfer to a defensive symbiont with a reduced genome amongst a multipartite beetle microbiome.</title>
        <authorList>
            <person name="Waterworth S.C."/>
            <person name="Florez L.V."/>
            <person name="Rees E.R."/>
            <person name="Hertweck C."/>
            <person name="Kaltenpoth M."/>
            <person name="Kwan J.C."/>
        </authorList>
    </citation>
    <scope>NUCLEOTIDE SEQUENCE [LARGE SCALE GENOMIC DNA]</scope>
</reference>
<organism evidence="2 3">
    <name type="scientific">Burkholderia lata (strain ATCC 17760 / DSM 23089 / LMG 22485 / NCIMB 9086 / R18194 / 383)</name>
    <dbReference type="NCBI Taxonomy" id="482957"/>
    <lineage>
        <taxon>Bacteria</taxon>
        <taxon>Pseudomonadati</taxon>
        <taxon>Pseudomonadota</taxon>
        <taxon>Betaproteobacteria</taxon>
        <taxon>Burkholderiales</taxon>
        <taxon>Burkholderiaceae</taxon>
        <taxon>Burkholderia</taxon>
        <taxon>Burkholderia cepacia complex</taxon>
    </lineage>
</organism>
<feature type="compositionally biased region" description="Basic residues" evidence="1">
    <location>
        <begin position="281"/>
        <end position="292"/>
    </location>
</feature>
<evidence type="ECO:0000256" key="1">
    <source>
        <dbReference type="SAM" id="MobiDB-lite"/>
    </source>
</evidence>
<evidence type="ECO:0000313" key="2">
    <source>
        <dbReference type="EMBL" id="KAF1034688.1"/>
    </source>
</evidence>